<dbReference type="EMBL" id="JTEO01000001">
    <property type="protein sequence ID" value="MCQ6961648.1"/>
    <property type="molecule type" value="Genomic_DNA"/>
</dbReference>
<keyword evidence="4 5" id="KW-0472">Membrane</keyword>
<keyword evidence="3 5" id="KW-1133">Transmembrane helix</keyword>
<evidence type="ECO:0000313" key="7">
    <source>
        <dbReference type="Proteomes" id="UP001206983"/>
    </source>
</evidence>
<keyword evidence="2 5" id="KW-0812">Transmembrane</keyword>
<evidence type="ECO:0000256" key="5">
    <source>
        <dbReference type="SAM" id="Phobius"/>
    </source>
</evidence>
<evidence type="ECO:0000256" key="3">
    <source>
        <dbReference type="ARBA" id="ARBA00022989"/>
    </source>
</evidence>
<feature type="transmembrane region" description="Helical" evidence="5">
    <location>
        <begin position="22"/>
        <end position="43"/>
    </location>
</feature>
<evidence type="ECO:0000256" key="2">
    <source>
        <dbReference type="ARBA" id="ARBA00022692"/>
    </source>
</evidence>
<dbReference type="RefSeq" id="WP_256621263.1">
    <property type="nucleotide sequence ID" value="NZ_JTEO01000001.1"/>
</dbReference>
<comment type="caution">
    <text evidence="6">The sequence shown here is derived from an EMBL/GenBank/DDBJ whole genome shotgun (WGS) entry which is preliminary data.</text>
</comment>
<feature type="transmembrane region" description="Helical" evidence="5">
    <location>
        <begin position="50"/>
        <end position="73"/>
    </location>
</feature>
<dbReference type="Gene3D" id="1.20.120.1780">
    <property type="entry name" value="UbiA prenyltransferase"/>
    <property type="match status" value="1"/>
</dbReference>
<feature type="transmembrane region" description="Helical" evidence="5">
    <location>
        <begin position="178"/>
        <end position="195"/>
    </location>
</feature>
<dbReference type="Pfam" id="PF01040">
    <property type="entry name" value="UbiA"/>
    <property type="match status" value="1"/>
</dbReference>
<dbReference type="Proteomes" id="UP001206983">
    <property type="component" value="Unassembled WGS sequence"/>
</dbReference>
<gene>
    <name evidence="6" type="primary">ubiA</name>
    <name evidence="6" type="ORF">PV02_00140</name>
</gene>
<dbReference type="GO" id="GO:0016765">
    <property type="term" value="F:transferase activity, transferring alkyl or aryl (other than methyl) groups"/>
    <property type="evidence" value="ECO:0007669"/>
    <property type="project" value="InterPro"/>
</dbReference>
<feature type="transmembrane region" description="Helical" evidence="5">
    <location>
        <begin position="101"/>
        <end position="132"/>
    </location>
</feature>
<dbReference type="InterPro" id="IPR000537">
    <property type="entry name" value="UbiA_prenyltransferase"/>
</dbReference>
<feature type="transmembrane region" description="Helical" evidence="5">
    <location>
        <begin position="153"/>
        <end position="172"/>
    </location>
</feature>
<comment type="subcellular location">
    <subcellularLocation>
        <location evidence="1">Cell membrane</location>
        <topology evidence="1">Multi-pass membrane protein</topology>
    </subcellularLocation>
</comment>
<proteinExistence type="predicted"/>
<keyword evidence="7" id="KW-1185">Reference proteome</keyword>
<name>A0AAE3H9I4_9EURY</name>
<sequence>MSSNSTIKLPGFAFRKYEQNNILFSPSLLATFSLLRSSVLVSISGALRIYIAYLLIQAQHIVLHCIAGGLIIYSVYTLDRAMDCEEDAVNRTELKGASKKFTLFICLVCFVVGAAILARAGMITIAFLPLVTGYLYTKGLKLGKLRLKLKGGMGIKNTVVGLTWGAFIAGIAGHSEQASLATLIVFLFFGMKLFVNSTIYDFKDLRGDMLAGINTLPVSLGESRTRALLFCMHLVSHAILLLFLLKGIIGFEPVILFYSLLAGIVSIHNFTYPVDIESSERRAKRLFVVDGESSSIVGLRTIGSMLA</sequence>
<evidence type="ECO:0000313" key="6">
    <source>
        <dbReference type="EMBL" id="MCQ6961648.1"/>
    </source>
</evidence>
<protein>
    <submittedName>
        <fullName evidence="6">Prenyltransferase</fullName>
    </submittedName>
</protein>
<dbReference type="AlphaFoldDB" id="A0AAE3H9I4"/>
<dbReference type="NCBIfam" id="NF010117">
    <property type="entry name" value="PRK13591.1"/>
    <property type="match status" value="1"/>
</dbReference>
<dbReference type="GO" id="GO:0005886">
    <property type="term" value="C:plasma membrane"/>
    <property type="evidence" value="ECO:0007669"/>
    <property type="project" value="UniProtKB-SubCell"/>
</dbReference>
<accession>A0AAE3H9I4</accession>
<evidence type="ECO:0000256" key="1">
    <source>
        <dbReference type="ARBA" id="ARBA00004651"/>
    </source>
</evidence>
<reference evidence="6 7" key="1">
    <citation type="journal article" date="2011" name="Appl. Environ. Microbiol.">
        <title>Methanogenic archaea isolated from Taiwan's Chelungpu fault.</title>
        <authorList>
            <person name="Wu S.Y."/>
            <person name="Lai M.C."/>
        </authorList>
    </citation>
    <scope>NUCLEOTIDE SEQUENCE [LARGE SCALE GENOMIC DNA]</scope>
    <source>
        <strain evidence="6 7">St545Mb</strain>
    </source>
</reference>
<organism evidence="6 7">
    <name type="scientific">Methanolobus chelungpuianus</name>
    <dbReference type="NCBI Taxonomy" id="502115"/>
    <lineage>
        <taxon>Archaea</taxon>
        <taxon>Methanobacteriati</taxon>
        <taxon>Methanobacteriota</taxon>
        <taxon>Stenosarchaea group</taxon>
        <taxon>Methanomicrobia</taxon>
        <taxon>Methanosarcinales</taxon>
        <taxon>Methanosarcinaceae</taxon>
        <taxon>Methanolobus</taxon>
    </lineage>
</organism>
<evidence type="ECO:0000256" key="4">
    <source>
        <dbReference type="ARBA" id="ARBA00023136"/>
    </source>
</evidence>